<organism evidence="2">
    <name type="scientific">Fervidobacterium thailandense</name>
    <dbReference type="NCBI Taxonomy" id="1008305"/>
    <lineage>
        <taxon>Bacteria</taxon>
        <taxon>Thermotogati</taxon>
        <taxon>Thermotogota</taxon>
        <taxon>Thermotogae</taxon>
        <taxon>Thermotogales</taxon>
        <taxon>Fervidobacteriaceae</taxon>
        <taxon>Fervidobacterium</taxon>
    </lineage>
</organism>
<feature type="chain" id="PRO_5030162404" evidence="1">
    <location>
        <begin position="19"/>
        <end position="445"/>
    </location>
</feature>
<reference evidence="2" key="1">
    <citation type="journal article" date="2020" name="mSystems">
        <title>Genome- and Community-Level Interaction Insights into Carbon Utilization and Element Cycling Functions of Hydrothermarchaeota in Hydrothermal Sediment.</title>
        <authorList>
            <person name="Zhou Z."/>
            <person name="Liu Y."/>
            <person name="Xu W."/>
            <person name="Pan J."/>
            <person name="Luo Z.H."/>
            <person name="Li M."/>
        </authorList>
    </citation>
    <scope>NUCLEOTIDE SEQUENCE [LARGE SCALE GENOMIC DNA]</scope>
    <source>
        <strain evidence="2">SpSt-609</strain>
    </source>
</reference>
<proteinExistence type="predicted"/>
<name>A0A7C4W3P3_9BACT</name>
<comment type="caution">
    <text evidence="2">The sequence shown here is derived from an EMBL/GenBank/DDBJ whole genome shotgun (WGS) entry which is preliminary data.</text>
</comment>
<protein>
    <submittedName>
        <fullName evidence="2">Uncharacterized protein</fullName>
    </submittedName>
</protein>
<evidence type="ECO:0000256" key="1">
    <source>
        <dbReference type="SAM" id="SignalP"/>
    </source>
</evidence>
<dbReference type="AlphaFoldDB" id="A0A7C4W3P3"/>
<feature type="signal peptide" evidence="1">
    <location>
        <begin position="1"/>
        <end position="18"/>
    </location>
</feature>
<evidence type="ECO:0000313" key="2">
    <source>
        <dbReference type="EMBL" id="HGU40889.1"/>
    </source>
</evidence>
<keyword evidence="1" id="KW-0732">Signal</keyword>
<dbReference type="EMBL" id="DSZY01000030">
    <property type="protein sequence ID" value="HGU40889.1"/>
    <property type="molecule type" value="Genomic_DNA"/>
</dbReference>
<gene>
    <name evidence="2" type="ORF">ENT77_06790</name>
</gene>
<sequence length="445" mass="49022">MKKFFVSLLLAVALFAFAAEATFSIGTKLAFTGSVRFELKAYPKGVDATGSYSLDAAVSIPLSPKSVTAAGAEFGLNYGFGAGTSIPVSFSLKSIYFETDFFKAKWYNYLIMVSDFFTGKDYDTDSFVGSFANDFSDVLELKFPNIVDVYFVDKKSEGQVSWFSDMVLLKRAIDPFTIILGLYNTGDTSAYEFGAHVAGEVNFGFFKPTLRLFGGMVEDAGNMVPAYEFRLTGSLALIPNVLTVEPTILFTDKLAKLDYKSTNVSDGKYVQARVTFTDKWGVVIPKFVVTTKYDFTTEKVSIPLDEASIAADFGGMFALFAKVTNADIMVPTNTYKLYSEAKLAINPVILSGKASWNDLTKLDQFAYINAKASVNLTPLYIEGNLGWIQNANGYNVFAKYNLSQNVSLEGFYGTIKDNNSNGVYDTGDYLPDPDWNVKLVYNAKF</sequence>
<accession>A0A7C4W3P3</accession>